<feature type="compositionally biased region" description="Pro residues" evidence="5">
    <location>
        <begin position="212"/>
        <end position="222"/>
    </location>
</feature>
<dbReference type="PANTHER" id="PTHR12515">
    <property type="entry name" value="STERILE ALPHA MOTIF DOMAIN CONTAINING PROTEIN 4-RELATED"/>
    <property type="match status" value="1"/>
</dbReference>
<dbReference type="Gene3D" id="1.25.40.170">
    <property type="entry name" value="Smaug, PHAT domain"/>
    <property type="match status" value="2"/>
</dbReference>
<dbReference type="PANTHER" id="PTHR12515:SF5">
    <property type="entry name" value="PROTEIN SMAUG"/>
    <property type="match status" value="1"/>
</dbReference>
<dbReference type="SMART" id="SM00454">
    <property type="entry name" value="SAM"/>
    <property type="match status" value="2"/>
</dbReference>
<gene>
    <name evidence="7" type="ORF">JYZ213_LOCUS13361</name>
</gene>
<feature type="region of interest" description="Disordered" evidence="5">
    <location>
        <begin position="1216"/>
        <end position="1252"/>
    </location>
</feature>
<evidence type="ECO:0000256" key="2">
    <source>
        <dbReference type="ARBA" id="ARBA00008232"/>
    </source>
</evidence>
<dbReference type="InterPro" id="IPR037093">
    <property type="entry name" value="PHAT_dom_sf"/>
</dbReference>
<feature type="domain" description="SAM" evidence="6">
    <location>
        <begin position="921"/>
        <end position="984"/>
    </location>
</feature>
<dbReference type="InterPro" id="IPR001660">
    <property type="entry name" value="SAM"/>
</dbReference>
<comment type="subcellular location">
    <subcellularLocation>
        <location evidence="1">Cytoplasm</location>
    </subcellularLocation>
</comment>
<dbReference type="SUPFAM" id="SSF47769">
    <property type="entry name" value="SAM/Pointed domain"/>
    <property type="match status" value="2"/>
</dbReference>
<evidence type="ECO:0000313" key="7">
    <source>
        <dbReference type="EMBL" id="CAF0952147.1"/>
    </source>
</evidence>
<dbReference type="GO" id="GO:0003729">
    <property type="term" value="F:mRNA binding"/>
    <property type="evidence" value="ECO:0007669"/>
    <property type="project" value="TreeGrafter"/>
</dbReference>
<organism evidence="7 8">
    <name type="scientific">Adineta steineri</name>
    <dbReference type="NCBI Taxonomy" id="433720"/>
    <lineage>
        <taxon>Eukaryota</taxon>
        <taxon>Metazoa</taxon>
        <taxon>Spiralia</taxon>
        <taxon>Gnathifera</taxon>
        <taxon>Rotifera</taxon>
        <taxon>Eurotatoria</taxon>
        <taxon>Bdelloidea</taxon>
        <taxon>Adinetida</taxon>
        <taxon>Adinetidae</taxon>
        <taxon>Adineta</taxon>
    </lineage>
</organism>
<feature type="compositionally biased region" description="Polar residues" evidence="5">
    <location>
        <begin position="658"/>
        <end position="670"/>
    </location>
</feature>
<dbReference type="EMBL" id="CAJNOG010000107">
    <property type="protein sequence ID" value="CAF0952147.1"/>
    <property type="molecule type" value="Genomic_DNA"/>
</dbReference>
<feature type="region of interest" description="Disordered" evidence="5">
    <location>
        <begin position="658"/>
        <end position="709"/>
    </location>
</feature>
<dbReference type="InterPro" id="IPR050897">
    <property type="entry name" value="SMAUG/VTS1_RNA-bind"/>
</dbReference>
<reference evidence="7" key="1">
    <citation type="submission" date="2021-02" db="EMBL/GenBank/DDBJ databases">
        <authorList>
            <person name="Nowell W R."/>
        </authorList>
    </citation>
    <scope>NUCLEOTIDE SEQUENCE</scope>
</reference>
<dbReference type="GO" id="GO:0030371">
    <property type="term" value="F:translation repressor activity"/>
    <property type="evidence" value="ECO:0007669"/>
    <property type="project" value="InterPro"/>
</dbReference>
<protein>
    <recommendedName>
        <fullName evidence="6">SAM domain-containing protein</fullName>
    </recommendedName>
</protein>
<comment type="caution">
    <text evidence="7">The sequence shown here is derived from an EMBL/GenBank/DDBJ whole genome shotgun (WGS) entry which is preliminary data.</text>
</comment>
<feature type="region of interest" description="Disordered" evidence="5">
    <location>
        <begin position="175"/>
        <end position="272"/>
    </location>
</feature>
<dbReference type="Gene3D" id="1.10.150.50">
    <property type="entry name" value="Transcription Factor, Ets-1"/>
    <property type="match status" value="2"/>
</dbReference>
<sequence>MVTLSEKFHEQYNLIQQQFDEWTPFEQFYALVELTKKIHLSYRYFLSQLLSQTNNQLENNDMFHHTIHQANAPAIVACLLSDPLDKIISTLQLYLPLVSLTTTNEKLLDSYRDVFIYLDSKLTNPLNFLYTEQQLINLSQQMKFFIQTNPCLQKFLVDMPQLNVLACSMTTKINKGGGDTDENSISPSSPQRHHQPLQRHPCVRPYQQPPQSSSPPLPPPPSLNSISPSSPQRHHQPLQRHPCVRPYQQPPQSSSPPLPPPPSLVNFSSDGSKNSFISQQIIHNDASDSGVDLSEPGLTTSVQNLLSSQNSQHTAIGRSNSANLASTNEQDNQSNHQLVIKTSSSPTPEQTNTIRSSFTPLTGVLSAPAPSIHSYFSDFRHQNSTYPHQQIRPTLTISDEDEEEYQMQDFTTDHTQNLPKSIDKFYSDINSQEKTNHRLRQFSSLCHHKPKNNLNNSGNTNCVSQYLAIDATTGSIRNTFIQPNSGMRDVPKWLKNLRLHKYAFFFSQMTYDQMMNLNMEQLKEGTITDGACTKILLNIKKLKERQTTLQQCLMDIDNGQIDMKNVLQQLNELMLTPIRAKQAEQNNDTDEDLPKLIMQVLEKVYQELTSNTSSTTILSDMCNNLVGLFDRCYKHEAFSANQRHTLLHWRGPLCNKLQTSGKNSISPSSPQRHHQPLQRHPCVRPYQQPPQSSSPPLPPPPSLVNFSSDGSKNSFISQQIIHNDASDSGVDLSEPGLTTSVQNLLSSQNSQHTAIGRSNSANLASTNEQDNQSNHQLVIKTSSSPTPEQTNTIRSSFTPLTGVLSAPAPSIHSYFSDFRHQNSIYPHQQIRPTLTISDEDEEEYQMQDFTTDHTQNLPKSIDKFYSDINSQEKTNHRLRQFSSLCHHKPKNNLNNSGNTHCVSQYLAIDGGTGNVRNTFIQPNSGMRDVPKWLKNLRLHKYAFFFSQMTYDQMMNLNMEQLKEGTITDGACTKILLNIKKLKERQTTLQQCLMDIDNGQIDMKNVLQQLNELMLTPIRAKQAEQNNDTDEDLPKLIMQVLEKVYQELTSNTSSTTILSDMCNNLVGLFDRCYKHEAFSANQRHTLLHWRGPLCNKLQTSGKVEFKSMQSSSSSLNRRTQLKPQTSMGSMNSTQITKPAIRNIKSNVSYYSNYQSPSIPLSRQHNSELLTQNGNNNFSTDSNLIRRPVKSPTLIFTKNSDSKDDEITGPNHLSIVTSHSLQEQSSYHQSQPFVTERSGNGSGNLRPSFSYLMSPSQRNNGTYLAANQHQLLTRKTSIDPYGETNSEDKSKLCKTYSDPNRIRFYNPNQQTSNHLQISSQQTNYRLTSTPYSQRQYLSRSQPSSTNSNHLYDTDLIPESPIQKSFSAKETSNFFGNDDNNNNNTHDVELAFNQQQNSTEFETLCRQITESAISDDGKNLN</sequence>
<dbReference type="InterPro" id="IPR013761">
    <property type="entry name" value="SAM/pointed_sf"/>
</dbReference>
<evidence type="ECO:0000256" key="3">
    <source>
        <dbReference type="ARBA" id="ARBA00022490"/>
    </source>
</evidence>
<feature type="compositionally biased region" description="Pro residues" evidence="5">
    <location>
        <begin position="253"/>
        <end position="263"/>
    </location>
</feature>
<dbReference type="GO" id="GO:0000289">
    <property type="term" value="P:nuclear-transcribed mRNA poly(A) tail shortening"/>
    <property type="evidence" value="ECO:0007669"/>
    <property type="project" value="TreeGrafter"/>
</dbReference>
<keyword evidence="3" id="KW-0963">Cytoplasm</keyword>
<dbReference type="Proteomes" id="UP000663845">
    <property type="component" value="Unassembled WGS sequence"/>
</dbReference>
<comment type="similarity">
    <text evidence="2">Belongs to the SMAUG family.</text>
</comment>
<feature type="domain" description="SAM" evidence="6">
    <location>
        <begin position="482"/>
        <end position="545"/>
    </location>
</feature>
<evidence type="ECO:0000256" key="5">
    <source>
        <dbReference type="SAM" id="MobiDB-lite"/>
    </source>
</evidence>
<evidence type="ECO:0000259" key="6">
    <source>
        <dbReference type="SMART" id="SM00454"/>
    </source>
</evidence>
<feature type="region of interest" description="Disordered" evidence="5">
    <location>
        <begin position="1105"/>
        <end position="1131"/>
    </location>
</feature>
<feature type="compositionally biased region" description="Pro residues" evidence="5">
    <location>
        <begin position="692"/>
        <end position="702"/>
    </location>
</feature>
<feature type="compositionally biased region" description="Polar residues" evidence="5">
    <location>
        <begin position="1114"/>
        <end position="1131"/>
    </location>
</feature>
<dbReference type="GO" id="GO:0000932">
    <property type="term" value="C:P-body"/>
    <property type="evidence" value="ECO:0007669"/>
    <property type="project" value="TreeGrafter"/>
</dbReference>
<evidence type="ECO:0000313" key="8">
    <source>
        <dbReference type="Proteomes" id="UP000663845"/>
    </source>
</evidence>
<accession>A0A814D1M7</accession>
<proteinExistence type="inferred from homology"/>
<keyword evidence="4" id="KW-0694">RNA-binding</keyword>
<name>A0A814D1M7_9BILA</name>
<evidence type="ECO:0000256" key="1">
    <source>
        <dbReference type="ARBA" id="ARBA00004496"/>
    </source>
</evidence>
<evidence type="ECO:0000256" key="4">
    <source>
        <dbReference type="ARBA" id="ARBA00022884"/>
    </source>
</evidence>